<sequence>MGKLRARQLDTQEGTSGPGKITQGESEDPKEVVPSLQTQINRILTVIADTKATLQQDIGAVLAGLGLLRAQHHKLTEKVKDVETGLEEVRSAQADVTRQATALADKVRVLEHRSEDD</sequence>
<dbReference type="EMBL" id="JANPWB010000004">
    <property type="protein sequence ID" value="KAJ1191520.1"/>
    <property type="molecule type" value="Genomic_DNA"/>
</dbReference>
<dbReference type="AlphaFoldDB" id="A0AAV7UTH9"/>
<evidence type="ECO:0000313" key="2">
    <source>
        <dbReference type="EMBL" id="KAJ1191520.1"/>
    </source>
</evidence>
<protein>
    <submittedName>
        <fullName evidence="2">Uncharacterized protein</fullName>
    </submittedName>
</protein>
<evidence type="ECO:0000256" key="1">
    <source>
        <dbReference type="SAM" id="MobiDB-lite"/>
    </source>
</evidence>
<dbReference type="Proteomes" id="UP001066276">
    <property type="component" value="Chromosome 2_2"/>
</dbReference>
<organism evidence="2 3">
    <name type="scientific">Pleurodeles waltl</name>
    <name type="common">Iberian ribbed newt</name>
    <dbReference type="NCBI Taxonomy" id="8319"/>
    <lineage>
        <taxon>Eukaryota</taxon>
        <taxon>Metazoa</taxon>
        <taxon>Chordata</taxon>
        <taxon>Craniata</taxon>
        <taxon>Vertebrata</taxon>
        <taxon>Euteleostomi</taxon>
        <taxon>Amphibia</taxon>
        <taxon>Batrachia</taxon>
        <taxon>Caudata</taxon>
        <taxon>Salamandroidea</taxon>
        <taxon>Salamandridae</taxon>
        <taxon>Pleurodelinae</taxon>
        <taxon>Pleurodeles</taxon>
    </lineage>
</organism>
<feature type="region of interest" description="Disordered" evidence="1">
    <location>
        <begin position="1"/>
        <end position="33"/>
    </location>
</feature>
<gene>
    <name evidence="2" type="ORF">NDU88_000836</name>
</gene>
<proteinExistence type="predicted"/>
<comment type="caution">
    <text evidence="2">The sequence shown here is derived from an EMBL/GenBank/DDBJ whole genome shotgun (WGS) entry which is preliminary data.</text>
</comment>
<accession>A0AAV7UTH9</accession>
<reference evidence="2" key="1">
    <citation type="journal article" date="2022" name="bioRxiv">
        <title>Sequencing and chromosome-scale assembly of the giantPleurodeles waltlgenome.</title>
        <authorList>
            <person name="Brown T."/>
            <person name="Elewa A."/>
            <person name="Iarovenko S."/>
            <person name="Subramanian E."/>
            <person name="Araus A.J."/>
            <person name="Petzold A."/>
            <person name="Susuki M."/>
            <person name="Suzuki K.-i.T."/>
            <person name="Hayashi T."/>
            <person name="Toyoda A."/>
            <person name="Oliveira C."/>
            <person name="Osipova E."/>
            <person name="Leigh N.D."/>
            <person name="Simon A."/>
            <person name="Yun M.H."/>
        </authorList>
    </citation>
    <scope>NUCLEOTIDE SEQUENCE</scope>
    <source>
        <strain evidence="2">20211129_DDA</strain>
        <tissue evidence="2">Liver</tissue>
    </source>
</reference>
<keyword evidence="3" id="KW-1185">Reference proteome</keyword>
<name>A0AAV7UTH9_PLEWA</name>
<evidence type="ECO:0000313" key="3">
    <source>
        <dbReference type="Proteomes" id="UP001066276"/>
    </source>
</evidence>